<dbReference type="EMBL" id="CP154858">
    <property type="protein sequence ID" value="XDT71037.1"/>
    <property type="molecule type" value="Genomic_DNA"/>
</dbReference>
<accession>A0AB39USN3</accession>
<dbReference type="RefSeq" id="WP_369600076.1">
    <property type="nucleotide sequence ID" value="NZ_CP154858.1"/>
</dbReference>
<dbReference type="Pfam" id="PF14238">
    <property type="entry name" value="DUF4340"/>
    <property type="match status" value="1"/>
</dbReference>
<protein>
    <submittedName>
        <fullName evidence="2">DUF4340 domain-containing protein</fullName>
    </submittedName>
</protein>
<sequence length="318" mass="35458">MKRWISWLSVLLGVQVLLSAALLWSGQKASFNQVEPLFASPLAEADKIVIHDEDGNEVTLVRDGETWKLPDLYDLKADQSKLRKALETLSGLKRGWPVARTETSHERFKVTDKVHVRKITFYKGDSPWQTVYLGTSPAFKRIHLRKDGETEVYAVDFAAYELPAKASDWLDTRVAAVDTDALSRIEGPDFALVRDGDQWKLEKVPEGKVQDDKGVESLLDDLKTLSILDVLGKAPEPEYGLDSPVVNWTLTPRSGAPFTLRLGKHKDGWYALQRSDMPLVYKVAAYVGDKLAAMGIGPLTKAAPAQDTEPARRSETEQ</sequence>
<proteinExistence type="predicted"/>
<dbReference type="KEGG" id="tcd:AAIA72_09450"/>
<dbReference type="InterPro" id="IPR025641">
    <property type="entry name" value="DUF4340"/>
</dbReference>
<gene>
    <name evidence="2" type="ORF">AAIA72_09450</name>
</gene>
<feature type="domain" description="DUF4340" evidence="1">
    <location>
        <begin position="67"/>
        <end position="244"/>
    </location>
</feature>
<reference evidence="2" key="1">
    <citation type="submission" date="2024-05" db="EMBL/GenBank/DDBJ databases">
        <title>Genome sequencing of novel strain.</title>
        <authorList>
            <person name="Ganbat D."/>
            <person name="Ganbat S."/>
            <person name="Lee S.-J."/>
        </authorList>
    </citation>
    <scope>NUCLEOTIDE SEQUENCE</scope>
    <source>
        <strain evidence="2">SMD15-11</strain>
    </source>
</reference>
<dbReference type="AlphaFoldDB" id="A0AB39USN3"/>
<organism evidence="2">
    <name type="scientific">Thermohahella caldifontis</name>
    <dbReference type="NCBI Taxonomy" id="3142973"/>
    <lineage>
        <taxon>Bacteria</taxon>
        <taxon>Pseudomonadati</taxon>
        <taxon>Pseudomonadota</taxon>
        <taxon>Gammaproteobacteria</taxon>
        <taxon>Oceanospirillales</taxon>
        <taxon>Hahellaceae</taxon>
        <taxon>Thermohahella</taxon>
    </lineage>
</organism>
<evidence type="ECO:0000259" key="1">
    <source>
        <dbReference type="Pfam" id="PF14238"/>
    </source>
</evidence>
<evidence type="ECO:0000313" key="2">
    <source>
        <dbReference type="EMBL" id="XDT71037.1"/>
    </source>
</evidence>
<name>A0AB39USN3_9GAMM</name>